<evidence type="ECO:0000259" key="5">
    <source>
        <dbReference type="PROSITE" id="PS50089"/>
    </source>
</evidence>
<dbReference type="PROSITE" id="PS00518">
    <property type="entry name" value="ZF_RING_1"/>
    <property type="match status" value="1"/>
</dbReference>
<organism evidence="6 7">
    <name type="scientific">Paralvinella palmiformis</name>
    <dbReference type="NCBI Taxonomy" id="53620"/>
    <lineage>
        <taxon>Eukaryota</taxon>
        <taxon>Metazoa</taxon>
        <taxon>Spiralia</taxon>
        <taxon>Lophotrochozoa</taxon>
        <taxon>Annelida</taxon>
        <taxon>Polychaeta</taxon>
        <taxon>Sedentaria</taxon>
        <taxon>Canalipalpata</taxon>
        <taxon>Terebellida</taxon>
        <taxon>Terebelliformia</taxon>
        <taxon>Alvinellidae</taxon>
        <taxon>Paralvinella</taxon>
    </lineage>
</organism>
<dbReference type="InterPro" id="IPR001841">
    <property type="entry name" value="Znf_RING"/>
</dbReference>
<dbReference type="AlphaFoldDB" id="A0AAD9KFU7"/>
<dbReference type="SUPFAM" id="SSF57850">
    <property type="entry name" value="RING/U-box"/>
    <property type="match status" value="1"/>
</dbReference>
<dbReference type="InterPro" id="IPR013083">
    <property type="entry name" value="Znf_RING/FYVE/PHD"/>
</dbReference>
<evidence type="ECO:0000256" key="3">
    <source>
        <dbReference type="ARBA" id="ARBA00022833"/>
    </source>
</evidence>
<evidence type="ECO:0000313" key="7">
    <source>
        <dbReference type="Proteomes" id="UP001208570"/>
    </source>
</evidence>
<evidence type="ECO:0000256" key="1">
    <source>
        <dbReference type="ARBA" id="ARBA00022723"/>
    </source>
</evidence>
<accession>A0AAD9KFU7</accession>
<dbReference type="Proteomes" id="UP001208570">
    <property type="component" value="Unassembled WGS sequence"/>
</dbReference>
<comment type="caution">
    <text evidence="6">The sequence shown here is derived from an EMBL/GenBank/DDBJ whole genome shotgun (WGS) entry which is preliminary data.</text>
</comment>
<keyword evidence="7" id="KW-1185">Reference proteome</keyword>
<keyword evidence="1" id="KW-0479">Metal-binding</keyword>
<evidence type="ECO:0000313" key="6">
    <source>
        <dbReference type="EMBL" id="KAK2170372.1"/>
    </source>
</evidence>
<keyword evidence="2 4" id="KW-0863">Zinc-finger</keyword>
<protein>
    <recommendedName>
        <fullName evidence="5">RING-type domain-containing protein</fullName>
    </recommendedName>
</protein>
<proteinExistence type="predicted"/>
<gene>
    <name evidence="6" type="ORF">LSH36_3g20009</name>
</gene>
<feature type="domain" description="RING-type" evidence="5">
    <location>
        <begin position="18"/>
        <end position="48"/>
    </location>
</feature>
<dbReference type="Gene3D" id="3.30.40.10">
    <property type="entry name" value="Zinc/RING finger domain, C3HC4 (zinc finger)"/>
    <property type="match status" value="1"/>
</dbReference>
<sequence>MPGFDMIFVNPLARYLYCPLCKLAMKEPVKITSCGHRFCDSCLQDFLR</sequence>
<dbReference type="PROSITE" id="PS50089">
    <property type="entry name" value="ZF_RING_2"/>
    <property type="match status" value="1"/>
</dbReference>
<dbReference type="EMBL" id="JAODUP010000003">
    <property type="protein sequence ID" value="KAK2170372.1"/>
    <property type="molecule type" value="Genomic_DNA"/>
</dbReference>
<evidence type="ECO:0000256" key="2">
    <source>
        <dbReference type="ARBA" id="ARBA00022771"/>
    </source>
</evidence>
<dbReference type="InterPro" id="IPR017907">
    <property type="entry name" value="Znf_RING_CS"/>
</dbReference>
<dbReference type="GO" id="GO:0008270">
    <property type="term" value="F:zinc ion binding"/>
    <property type="evidence" value="ECO:0007669"/>
    <property type="project" value="UniProtKB-KW"/>
</dbReference>
<evidence type="ECO:0000256" key="4">
    <source>
        <dbReference type="PROSITE-ProRule" id="PRU00175"/>
    </source>
</evidence>
<keyword evidence="3" id="KW-0862">Zinc</keyword>
<reference evidence="6" key="1">
    <citation type="journal article" date="2023" name="Mol. Biol. Evol.">
        <title>Third-Generation Sequencing Reveals the Adaptive Role of the Epigenome in Three Deep-Sea Polychaetes.</title>
        <authorList>
            <person name="Perez M."/>
            <person name="Aroh O."/>
            <person name="Sun Y."/>
            <person name="Lan Y."/>
            <person name="Juniper S.K."/>
            <person name="Young C.R."/>
            <person name="Angers B."/>
            <person name="Qian P.Y."/>
        </authorList>
    </citation>
    <scope>NUCLEOTIDE SEQUENCE</scope>
    <source>
        <strain evidence="6">P08H-3</strain>
    </source>
</reference>
<name>A0AAD9KFU7_9ANNE</name>
<dbReference type="Pfam" id="PF13923">
    <property type="entry name" value="zf-C3HC4_2"/>
    <property type="match status" value="1"/>
</dbReference>